<protein>
    <submittedName>
        <fullName evidence="2">Uncharacterized protein</fullName>
    </submittedName>
</protein>
<dbReference type="RefSeq" id="WP_094789858.1">
    <property type="nucleotide sequence ID" value="NZ_NDXW01000009.1"/>
</dbReference>
<gene>
    <name evidence="2" type="ORF">B9G39_28490</name>
</gene>
<evidence type="ECO:0000313" key="2">
    <source>
        <dbReference type="EMBL" id="RDH41399.1"/>
    </source>
</evidence>
<keyword evidence="3" id="KW-1185">Reference proteome</keyword>
<organism evidence="2 3">
    <name type="scientific">Zooshikella ganghwensis</name>
    <dbReference type="NCBI Taxonomy" id="202772"/>
    <lineage>
        <taxon>Bacteria</taxon>
        <taxon>Pseudomonadati</taxon>
        <taxon>Pseudomonadota</taxon>
        <taxon>Gammaproteobacteria</taxon>
        <taxon>Oceanospirillales</taxon>
        <taxon>Zooshikellaceae</taxon>
        <taxon>Zooshikella</taxon>
    </lineage>
</organism>
<name>A0A4P9VGC7_9GAMM</name>
<feature type="chain" id="PRO_5020596203" evidence="1">
    <location>
        <begin position="24"/>
        <end position="241"/>
    </location>
</feature>
<dbReference type="AlphaFoldDB" id="A0A4P9VGC7"/>
<evidence type="ECO:0000256" key="1">
    <source>
        <dbReference type="SAM" id="SignalP"/>
    </source>
</evidence>
<feature type="signal peptide" evidence="1">
    <location>
        <begin position="1"/>
        <end position="23"/>
    </location>
</feature>
<accession>A0A4P9VGC7</accession>
<dbReference type="EMBL" id="NDXW01000009">
    <property type="protein sequence ID" value="RDH41399.1"/>
    <property type="molecule type" value="Genomic_DNA"/>
</dbReference>
<comment type="caution">
    <text evidence="2">The sequence shown here is derived from an EMBL/GenBank/DDBJ whole genome shotgun (WGS) entry which is preliminary data.</text>
</comment>
<dbReference type="Proteomes" id="UP000257039">
    <property type="component" value="Unassembled WGS sequence"/>
</dbReference>
<proteinExistence type="predicted"/>
<sequence>MKKATTLFLSSILTATLSTLAIAETVVTAVDIDQRLYPSSNTIFSTTVDLDQPQQISAIGLLTDWWQKRPTEVRVYENNNGVKGKLLGSEQFLTYDNGVCGSNYNAKCNASTNNIGRLFVPAAATVSSIIVEAHGLLSIPNGYAWVKGVQLLSGTTSASNASDSILAAIAVLENKEVQSITGRAAFLNSLDVGVSNDFSNYVFKLNYQIIDSPVKKCIQATVDYSDYPTGETKVAELAGDC</sequence>
<keyword evidence="1" id="KW-0732">Signal</keyword>
<evidence type="ECO:0000313" key="3">
    <source>
        <dbReference type="Proteomes" id="UP000257039"/>
    </source>
</evidence>
<reference evidence="2 3" key="1">
    <citation type="submission" date="2017-04" db="EMBL/GenBank/DDBJ databases">
        <title>Draft genome sequence of Zooshikella ganghwensis VG4 isolated from Red Sea sediments.</title>
        <authorList>
            <person name="Rehman Z."/>
            <person name="Alam I."/>
            <person name="Kamau A."/>
            <person name="Bajic V."/>
            <person name="Leiknes T."/>
        </authorList>
    </citation>
    <scope>NUCLEOTIDE SEQUENCE [LARGE SCALE GENOMIC DNA]</scope>
    <source>
        <strain evidence="2 3">VG4</strain>
    </source>
</reference>